<protein>
    <recommendedName>
        <fullName evidence="4">Lipocalin-like domain-containing protein</fullName>
    </recommendedName>
</protein>
<comment type="caution">
    <text evidence="2">The sequence shown here is derived from an EMBL/GenBank/DDBJ whole genome shotgun (WGS) entry which is preliminary data.</text>
</comment>
<dbReference type="InterPro" id="IPR011652">
    <property type="entry name" value="MORN_2"/>
</dbReference>
<dbReference type="OrthoDB" id="1118427at2"/>
<keyword evidence="1" id="KW-0732">Signal</keyword>
<name>A0A5M4AUP8_9BACT</name>
<dbReference type="Proteomes" id="UP000391834">
    <property type="component" value="Unassembled WGS sequence"/>
</dbReference>
<keyword evidence="3" id="KW-1185">Reference proteome</keyword>
<evidence type="ECO:0000313" key="3">
    <source>
        <dbReference type="Proteomes" id="UP000391834"/>
    </source>
</evidence>
<evidence type="ECO:0000313" key="2">
    <source>
        <dbReference type="EMBL" id="GET31261.1"/>
    </source>
</evidence>
<accession>A0A5M4AUP8</accession>
<reference evidence="2 3" key="1">
    <citation type="submission" date="2019-10" db="EMBL/GenBank/DDBJ databases">
        <title>Prolixibacter strains distinguished by the presence of nitrate reductase genes were adept at nitrate-dependent anaerobic corrosion of metallic iron and carbon steel.</title>
        <authorList>
            <person name="Iino T."/>
            <person name="Shono N."/>
            <person name="Ito K."/>
            <person name="Nakamura R."/>
            <person name="Sueoka K."/>
            <person name="Harayama S."/>
            <person name="Ohkuma M."/>
        </authorList>
    </citation>
    <scope>NUCLEOTIDE SEQUENCE [LARGE SCALE GENOMIC DNA]</scope>
    <source>
        <strain evidence="2 3">JCM 13498</strain>
    </source>
</reference>
<dbReference type="Pfam" id="PF07661">
    <property type="entry name" value="MORN_2"/>
    <property type="match status" value="2"/>
</dbReference>
<sequence>MMKYKIVFVLLLFLLFYSTKAESQTITSNTVDSLGQKQGMWREFKIPVNVVTERVAIKVPKTKRDYYLLTPDEDRKYFPIIECVGAYKDNRKTGKWTEYFSNEKIKSIVNYKDGIPSGKCQMFWENGVLKMECNISDKAHFQIVIYNSDGTLLQKQMGTKADVVRAIYED</sequence>
<feature type="signal peptide" evidence="1">
    <location>
        <begin position="1"/>
        <end position="21"/>
    </location>
</feature>
<evidence type="ECO:0008006" key="4">
    <source>
        <dbReference type="Google" id="ProtNLM"/>
    </source>
</evidence>
<evidence type="ECO:0000256" key="1">
    <source>
        <dbReference type="SAM" id="SignalP"/>
    </source>
</evidence>
<feature type="chain" id="PRO_5024381755" description="Lipocalin-like domain-containing protein" evidence="1">
    <location>
        <begin position="22"/>
        <end position="170"/>
    </location>
</feature>
<dbReference type="AlphaFoldDB" id="A0A5M4AUP8"/>
<organism evidence="2 3">
    <name type="scientific">Prolixibacter bellariivorans</name>
    <dbReference type="NCBI Taxonomy" id="314319"/>
    <lineage>
        <taxon>Bacteria</taxon>
        <taxon>Pseudomonadati</taxon>
        <taxon>Bacteroidota</taxon>
        <taxon>Bacteroidia</taxon>
        <taxon>Marinilabiliales</taxon>
        <taxon>Prolixibacteraceae</taxon>
        <taxon>Prolixibacter</taxon>
    </lineage>
</organism>
<dbReference type="EMBL" id="BLAX01000001">
    <property type="protein sequence ID" value="GET31261.1"/>
    <property type="molecule type" value="Genomic_DNA"/>
</dbReference>
<gene>
    <name evidence="2" type="ORF">PbJCM13498_01240</name>
</gene>
<dbReference type="Gene3D" id="2.20.110.10">
    <property type="entry name" value="Histone H3 K4-specific methyltransferase SET7/9 N-terminal domain"/>
    <property type="match status" value="1"/>
</dbReference>
<proteinExistence type="predicted"/>
<dbReference type="RefSeq" id="WP_025864860.1">
    <property type="nucleotide sequence ID" value="NZ_BLAX01000001.1"/>
</dbReference>
<dbReference type="SUPFAM" id="SSF82185">
    <property type="entry name" value="Histone H3 K4-specific methyltransferase SET7/9 N-terminal domain"/>
    <property type="match status" value="1"/>
</dbReference>